<dbReference type="AlphaFoldDB" id="A0A2G9TGN5"/>
<sequence length="70" mass="8152">VDSIGAIFVNRDGDLFAHVLQFMRDGKRTALPENSEILRQLVRESEFFGMDIWKSVLQQQLEATEKRENQ</sequence>
<dbReference type="InterPro" id="IPR011333">
    <property type="entry name" value="SKP1/BTB/POZ_sf"/>
</dbReference>
<name>A0A2G9TGN5_TELCI</name>
<evidence type="ECO:0000313" key="3">
    <source>
        <dbReference type="Proteomes" id="UP000230423"/>
    </source>
</evidence>
<organism evidence="2 3">
    <name type="scientific">Teladorsagia circumcincta</name>
    <name type="common">Brown stomach worm</name>
    <name type="synonym">Ostertagia circumcincta</name>
    <dbReference type="NCBI Taxonomy" id="45464"/>
    <lineage>
        <taxon>Eukaryota</taxon>
        <taxon>Metazoa</taxon>
        <taxon>Ecdysozoa</taxon>
        <taxon>Nematoda</taxon>
        <taxon>Chromadorea</taxon>
        <taxon>Rhabditida</taxon>
        <taxon>Rhabditina</taxon>
        <taxon>Rhabditomorpha</taxon>
        <taxon>Strongyloidea</taxon>
        <taxon>Trichostrongylidae</taxon>
        <taxon>Teladorsagia</taxon>
    </lineage>
</organism>
<feature type="non-terminal residue" evidence="2">
    <location>
        <position position="1"/>
    </location>
</feature>
<dbReference type="InterPro" id="IPR045068">
    <property type="entry name" value="BACURD1-3"/>
</dbReference>
<evidence type="ECO:0000259" key="1">
    <source>
        <dbReference type="Pfam" id="PF02214"/>
    </source>
</evidence>
<dbReference type="Proteomes" id="UP000230423">
    <property type="component" value="Unassembled WGS sequence"/>
</dbReference>
<dbReference type="Pfam" id="PF02214">
    <property type="entry name" value="BTB_2"/>
    <property type="match status" value="1"/>
</dbReference>
<dbReference type="Gene3D" id="3.30.710.10">
    <property type="entry name" value="Potassium Channel Kv1.1, Chain A"/>
    <property type="match status" value="1"/>
</dbReference>
<dbReference type="InterPro" id="IPR003131">
    <property type="entry name" value="T1-type_BTB"/>
</dbReference>
<dbReference type="GO" id="GO:0051260">
    <property type="term" value="P:protein homooligomerization"/>
    <property type="evidence" value="ECO:0007669"/>
    <property type="project" value="InterPro"/>
</dbReference>
<keyword evidence="3" id="KW-1185">Reference proteome</keyword>
<dbReference type="EMBL" id="KZ367357">
    <property type="protein sequence ID" value="PIO57144.1"/>
    <property type="molecule type" value="Genomic_DNA"/>
</dbReference>
<proteinExistence type="predicted"/>
<reference evidence="2 3" key="1">
    <citation type="submission" date="2015-09" db="EMBL/GenBank/DDBJ databases">
        <title>Draft genome of the parasitic nematode Teladorsagia circumcincta isolate WARC Sus (inbred).</title>
        <authorList>
            <person name="Mitreva M."/>
        </authorList>
    </citation>
    <scope>NUCLEOTIDE SEQUENCE [LARGE SCALE GENOMIC DNA]</scope>
    <source>
        <strain evidence="2 3">S</strain>
    </source>
</reference>
<feature type="domain" description="Potassium channel tetramerisation-type BTB" evidence="1">
    <location>
        <begin position="5"/>
        <end position="51"/>
    </location>
</feature>
<dbReference type="OrthoDB" id="2414723at2759"/>
<dbReference type="PANTHER" id="PTHR11145">
    <property type="entry name" value="BTB/POZ DOMAIN-CONTAINING ADAPTER FOR CUL3-MEDIATED RHOA DEGRADATION PROTEIN FAMILY MEMBER"/>
    <property type="match status" value="1"/>
</dbReference>
<feature type="non-terminal residue" evidence="2">
    <location>
        <position position="70"/>
    </location>
</feature>
<accession>A0A2G9TGN5</accession>
<protein>
    <recommendedName>
        <fullName evidence="1">Potassium channel tetramerisation-type BTB domain-containing protein</fullName>
    </recommendedName>
</protein>
<dbReference type="PANTHER" id="PTHR11145:SF8">
    <property type="entry name" value="RE57120P"/>
    <property type="match status" value="1"/>
</dbReference>
<evidence type="ECO:0000313" key="2">
    <source>
        <dbReference type="EMBL" id="PIO57144.1"/>
    </source>
</evidence>
<dbReference type="SUPFAM" id="SSF54695">
    <property type="entry name" value="POZ domain"/>
    <property type="match status" value="1"/>
</dbReference>
<gene>
    <name evidence="2" type="ORF">TELCIR_21452</name>
</gene>